<evidence type="ECO:0000313" key="1">
    <source>
        <dbReference type="EMBL" id="KAK1930869.1"/>
    </source>
</evidence>
<gene>
    <name evidence="1" type="ORF">P3T76_013826</name>
</gene>
<evidence type="ECO:0000313" key="2">
    <source>
        <dbReference type="Proteomes" id="UP001259832"/>
    </source>
</evidence>
<organism evidence="1 2">
    <name type="scientific">Phytophthora citrophthora</name>
    <dbReference type="NCBI Taxonomy" id="4793"/>
    <lineage>
        <taxon>Eukaryota</taxon>
        <taxon>Sar</taxon>
        <taxon>Stramenopiles</taxon>
        <taxon>Oomycota</taxon>
        <taxon>Peronosporomycetes</taxon>
        <taxon>Peronosporales</taxon>
        <taxon>Peronosporaceae</taxon>
        <taxon>Phytophthora</taxon>
    </lineage>
</organism>
<dbReference type="AlphaFoldDB" id="A0AAD9G2H5"/>
<protein>
    <submittedName>
        <fullName evidence="1">Uncharacterized protein</fullName>
    </submittedName>
</protein>
<accession>A0AAD9G2H5</accession>
<dbReference type="Proteomes" id="UP001259832">
    <property type="component" value="Unassembled WGS sequence"/>
</dbReference>
<reference evidence="1" key="1">
    <citation type="submission" date="2023-08" db="EMBL/GenBank/DDBJ databases">
        <title>Reference Genome Resource for the Citrus Pathogen Phytophthora citrophthora.</title>
        <authorList>
            <person name="Moller H."/>
            <person name="Coetzee B."/>
            <person name="Rose L.J."/>
            <person name="Van Niekerk J.M."/>
        </authorList>
    </citation>
    <scope>NUCLEOTIDE SEQUENCE</scope>
    <source>
        <strain evidence="1">STE-U-9442</strain>
    </source>
</reference>
<name>A0AAD9G2H5_9STRA</name>
<dbReference type="EMBL" id="JASMQC010000037">
    <property type="protein sequence ID" value="KAK1930869.1"/>
    <property type="molecule type" value="Genomic_DNA"/>
</dbReference>
<keyword evidence="2" id="KW-1185">Reference proteome</keyword>
<proteinExistence type="predicted"/>
<sequence>MHVGHVATRDDYDCGNANIHNVSSPRTSPQSSTASCFNAVDESFVCEPCGIIALESVDEDELYPYKSNERTRKDVSSAMVGTVRNEKGELVAMLQRAAFVKFHRPQFDLSDETWRETQQEGSKWATSCSDLYAVYSTRFCHEKEVLPTMSSRPSGCLLSHHREGLIWALVSAGIVIDQELFPNAMLAEKRRKSTSTRRKEEIGDLKAEIRKLRSELELGSELKELHTPVKTEDRSSLERVAAENSALSSFIQQQQLDIARVHSTLPPPLEFHPLCSRICLKKSWHERSAALLNLREQKFQSAYEYVTTCSQHSSSYSSDERFETANGDVCCSIFQTVHFPGVKSLKQVYDAVLFSMNNVEISICERLGHITTRDDYECADSSIHNARMVSTNDFGITTEVSGIMFSRFFSAADSFAGIPCGMLVIDSVDEDELYPYVPSERVRKDVSAAFVLTADQEQEGDSVVVTLRRAAFVKLHYPGFDVTEAVWQELQQDVARWGDVTTRAIRSMLYAVP</sequence>
<comment type="caution">
    <text evidence="1">The sequence shown here is derived from an EMBL/GenBank/DDBJ whole genome shotgun (WGS) entry which is preliminary data.</text>
</comment>